<dbReference type="Gramene" id="PSR88154">
    <property type="protein sequence ID" value="PSR88154"/>
    <property type="gene ID" value="CEY00_Acc31184"/>
</dbReference>
<reference evidence="10" key="2">
    <citation type="journal article" date="2018" name="BMC Genomics">
        <title>A manually annotated Actinidia chinensis var. chinensis (kiwifruit) genome highlights the challenges associated with draft genomes and gene prediction in plants.</title>
        <authorList>
            <person name="Pilkington S.M."/>
            <person name="Crowhurst R."/>
            <person name="Hilario E."/>
            <person name="Nardozza S."/>
            <person name="Fraser L."/>
            <person name="Peng Y."/>
            <person name="Gunaseelan K."/>
            <person name="Simpson R."/>
            <person name="Tahir J."/>
            <person name="Deroles S.C."/>
            <person name="Templeton K."/>
            <person name="Luo Z."/>
            <person name="Davy M."/>
            <person name="Cheng C."/>
            <person name="McNeilage M."/>
            <person name="Scaglione D."/>
            <person name="Liu Y."/>
            <person name="Zhang Q."/>
            <person name="Datson P."/>
            <person name="De Silva N."/>
            <person name="Gardiner S.E."/>
            <person name="Bassett H."/>
            <person name="Chagne D."/>
            <person name="McCallum J."/>
            <person name="Dzierzon H."/>
            <person name="Deng C."/>
            <person name="Wang Y.Y."/>
            <person name="Barron L."/>
            <person name="Manako K."/>
            <person name="Bowen J."/>
            <person name="Foster T.M."/>
            <person name="Erridge Z.A."/>
            <person name="Tiffin H."/>
            <person name="Waite C.N."/>
            <person name="Davies K.M."/>
            <person name="Grierson E.P."/>
            <person name="Laing W.A."/>
            <person name="Kirk R."/>
            <person name="Chen X."/>
            <person name="Wood M."/>
            <person name="Montefiori M."/>
            <person name="Brummell D.A."/>
            <person name="Schwinn K.E."/>
            <person name="Catanach A."/>
            <person name="Fullerton C."/>
            <person name="Li D."/>
            <person name="Meiyalaghan S."/>
            <person name="Nieuwenhuizen N."/>
            <person name="Read N."/>
            <person name="Prakash R."/>
            <person name="Hunter D."/>
            <person name="Zhang H."/>
            <person name="McKenzie M."/>
            <person name="Knabel M."/>
            <person name="Harris A."/>
            <person name="Allan A.C."/>
            <person name="Gleave A."/>
            <person name="Chen A."/>
            <person name="Janssen B.J."/>
            <person name="Plunkett B."/>
            <person name="Ampomah-Dwamena C."/>
            <person name="Voogd C."/>
            <person name="Leif D."/>
            <person name="Lafferty D."/>
            <person name="Souleyre E.J.F."/>
            <person name="Varkonyi-Gasic E."/>
            <person name="Gambi F."/>
            <person name="Hanley J."/>
            <person name="Yao J.L."/>
            <person name="Cheung J."/>
            <person name="David K.M."/>
            <person name="Warren B."/>
            <person name="Marsh K."/>
            <person name="Snowden K.C."/>
            <person name="Lin-Wang K."/>
            <person name="Brian L."/>
            <person name="Martinez-Sanchez M."/>
            <person name="Wang M."/>
            <person name="Ileperuma N."/>
            <person name="Macnee N."/>
            <person name="Campin R."/>
            <person name="McAtee P."/>
            <person name="Drummond R.S.M."/>
            <person name="Espley R.V."/>
            <person name="Ireland H.S."/>
            <person name="Wu R."/>
            <person name="Atkinson R.G."/>
            <person name="Karunairetnam S."/>
            <person name="Bulley S."/>
            <person name="Chunkath S."/>
            <person name="Hanley Z."/>
            <person name="Storey R."/>
            <person name="Thrimawithana A.H."/>
            <person name="Thomson S."/>
            <person name="David C."/>
            <person name="Testolin R."/>
            <person name="Huang H."/>
            <person name="Hellens R.P."/>
            <person name="Schaffer R.J."/>
        </authorList>
    </citation>
    <scope>NUCLEOTIDE SEQUENCE [LARGE SCALE GENOMIC DNA]</scope>
    <source>
        <strain evidence="10">cv. Red5</strain>
    </source>
</reference>
<dbReference type="InParanoid" id="A0A2R6PAV7"/>
<dbReference type="OrthoDB" id="1749483at2759"/>
<evidence type="ECO:0000256" key="1">
    <source>
        <dbReference type="ARBA" id="ARBA00004141"/>
    </source>
</evidence>
<dbReference type="Pfam" id="PF00076">
    <property type="entry name" value="RRM_1"/>
    <property type="match status" value="1"/>
</dbReference>
<evidence type="ECO:0000313" key="9">
    <source>
        <dbReference type="EMBL" id="PSR88154.1"/>
    </source>
</evidence>
<dbReference type="GO" id="GO:0016020">
    <property type="term" value="C:membrane"/>
    <property type="evidence" value="ECO:0007669"/>
    <property type="project" value="UniProtKB-SubCell"/>
</dbReference>
<dbReference type="GO" id="GO:0015743">
    <property type="term" value="P:malate transport"/>
    <property type="evidence" value="ECO:0007669"/>
    <property type="project" value="InterPro"/>
</dbReference>
<evidence type="ECO:0000256" key="5">
    <source>
        <dbReference type="ARBA" id="ARBA00022989"/>
    </source>
</evidence>
<evidence type="ECO:0000256" key="2">
    <source>
        <dbReference type="ARBA" id="ARBA00022692"/>
    </source>
</evidence>
<keyword evidence="4 7" id="KW-0694">RNA-binding</keyword>
<sequence length="246" mass="27798">MGRVPNRSNTVFIDNLPQGIWKAWLFNLFSRFGNIQSIYVPNKMSQKTGNKFGFVRFGNPLNAQRAVEAVNGSWIWGKILMANIARFGIQKKSKSMQAGNYNLKGTLVVDGQETSSNGKEQHLSRIWRPRDASKWARAQDNPKKGTYAWRKKETKMDQKKHSSSSWAKVPTPVKVKEQGNGWLYRSAIAKLSSIRLIVRINSSLPHSVWLSISGYRADKIVEIARQRLCTIFLGGAMCIVICCPPN</sequence>
<evidence type="ECO:0000313" key="10">
    <source>
        <dbReference type="Proteomes" id="UP000241394"/>
    </source>
</evidence>
<gene>
    <name evidence="9" type="ORF">CEY00_Acc31184</name>
</gene>
<dbReference type="AlphaFoldDB" id="A0A2R6PAV7"/>
<evidence type="ECO:0000256" key="6">
    <source>
        <dbReference type="ARBA" id="ARBA00023136"/>
    </source>
</evidence>
<dbReference type="InterPro" id="IPR000504">
    <property type="entry name" value="RRM_dom"/>
</dbReference>
<dbReference type="CDD" id="cd00590">
    <property type="entry name" value="RRM_SF"/>
    <property type="match status" value="1"/>
</dbReference>
<dbReference type="SMART" id="SM00360">
    <property type="entry name" value="RRM"/>
    <property type="match status" value="1"/>
</dbReference>
<accession>A0A2R6PAV7</accession>
<proteinExistence type="predicted"/>
<keyword evidence="5" id="KW-1133">Transmembrane helix</keyword>
<feature type="domain" description="RRM" evidence="8">
    <location>
        <begin position="9"/>
        <end position="87"/>
    </location>
</feature>
<dbReference type="PANTHER" id="PTHR24012">
    <property type="entry name" value="RNA BINDING PROTEIN"/>
    <property type="match status" value="1"/>
</dbReference>
<evidence type="ECO:0000259" key="8">
    <source>
        <dbReference type="PROSITE" id="PS50102"/>
    </source>
</evidence>
<keyword evidence="2" id="KW-0812">Transmembrane</keyword>
<dbReference type="Proteomes" id="UP000241394">
    <property type="component" value="Chromosome LG27"/>
</dbReference>
<evidence type="ECO:0000256" key="3">
    <source>
        <dbReference type="ARBA" id="ARBA00022737"/>
    </source>
</evidence>
<dbReference type="SUPFAM" id="SSF54928">
    <property type="entry name" value="RNA-binding domain, RBD"/>
    <property type="match status" value="1"/>
</dbReference>
<dbReference type="InterPro" id="IPR035979">
    <property type="entry name" value="RBD_domain_sf"/>
</dbReference>
<comment type="caution">
    <text evidence="9">The sequence shown here is derived from an EMBL/GenBank/DDBJ whole genome shotgun (WGS) entry which is preliminary data.</text>
</comment>
<evidence type="ECO:0000256" key="7">
    <source>
        <dbReference type="PROSITE-ProRule" id="PRU00176"/>
    </source>
</evidence>
<dbReference type="Gene3D" id="3.30.70.330">
    <property type="match status" value="1"/>
</dbReference>
<reference evidence="9 10" key="1">
    <citation type="submission" date="2017-07" db="EMBL/GenBank/DDBJ databases">
        <title>An improved, manually edited Actinidia chinensis var. chinensis (kiwifruit) genome highlights the challenges associated with draft genomes and gene prediction in plants.</title>
        <authorList>
            <person name="Pilkington S."/>
            <person name="Crowhurst R."/>
            <person name="Hilario E."/>
            <person name="Nardozza S."/>
            <person name="Fraser L."/>
            <person name="Peng Y."/>
            <person name="Gunaseelan K."/>
            <person name="Simpson R."/>
            <person name="Tahir J."/>
            <person name="Deroles S."/>
            <person name="Templeton K."/>
            <person name="Luo Z."/>
            <person name="Davy M."/>
            <person name="Cheng C."/>
            <person name="Mcneilage M."/>
            <person name="Scaglione D."/>
            <person name="Liu Y."/>
            <person name="Zhang Q."/>
            <person name="Datson P."/>
            <person name="De Silva N."/>
            <person name="Gardiner S."/>
            <person name="Bassett H."/>
            <person name="Chagne D."/>
            <person name="Mccallum J."/>
            <person name="Dzierzon H."/>
            <person name="Deng C."/>
            <person name="Wang Y.-Y."/>
            <person name="Barron N."/>
            <person name="Manako K."/>
            <person name="Bowen J."/>
            <person name="Foster T."/>
            <person name="Erridge Z."/>
            <person name="Tiffin H."/>
            <person name="Waite C."/>
            <person name="Davies K."/>
            <person name="Grierson E."/>
            <person name="Laing W."/>
            <person name="Kirk R."/>
            <person name="Chen X."/>
            <person name="Wood M."/>
            <person name="Montefiori M."/>
            <person name="Brummell D."/>
            <person name="Schwinn K."/>
            <person name="Catanach A."/>
            <person name="Fullerton C."/>
            <person name="Li D."/>
            <person name="Meiyalaghan S."/>
            <person name="Nieuwenhuizen N."/>
            <person name="Read N."/>
            <person name="Prakash R."/>
            <person name="Hunter D."/>
            <person name="Zhang H."/>
            <person name="Mckenzie M."/>
            <person name="Knabel M."/>
            <person name="Harris A."/>
            <person name="Allan A."/>
            <person name="Chen A."/>
            <person name="Janssen B."/>
            <person name="Plunkett B."/>
            <person name="Dwamena C."/>
            <person name="Voogd C."/>
            <person name="Leif D."/>
            <person name="Lafferty D."/>
            <person name="Souleyre E."/>
            <person name="Varkonyi-Gasic E."/>
            <person name="Gambi F."/>
            <person name="Hanley J."/>
            <person name="Yao J.-L."/>
            <person name="Cheung J."/>
            <person name="David K."/>
            <person name="Warren B."/>
            <person name="Marsh K."/>
            <person name="Snowden K."/>
            <person name="Lin-Wang K."/>
            <person name="Brian L."/>
            <person name="Martinez-Sanchez M."/>
            <person name="Wang M."/>
            <person name="Ileperuma N."/>
            <person name="Macnee N."/>
            <person name="Campin R."/>
            <person name="Mcatee P."/>
            <person name="Drummond R."/>
            <person name="Espley R."/>
            <person name="Ireland H."/>
            <person name="Wu R."/>
            <person name="Atkinson R."/>
            <person name="Karunairetnam S."/>
            <person name="Bulley S."/>
            <person name="Chunkath S."/>
            <person name="Hanley Z."/>
            <person name="Storey R."/>
            <person name="Thrimawithana A."/>
            <person name="Thomson S."/>
            <person name="David C."/>
            <person name="Testolin R."/>
        </authorList>
    </citation>
    <scope>NUCLEOTIDE SEQUENCE [LARGE SCALE GENOMIC DNA]</scope>
    <source>
        <strain evidence="10">cv. Red5</strain>
        <tissue evidence="9">Young leaf</tissue>
    </source>
</reference>
<protein>
    <submittedName>
        <fullName evidence="9">Polyadenylate-binding protein like</fullName>
    </submittedName>
</protein>
<dbReference type="EMBL" id="NKQK01000027">
    <property type="protein sequence ID" value="PSR88154.1"/>
    <property type="molecule type" value="Genomic_DNA"/>
</dbReference>
<evidence type="ECO:0000256" key="4">
    <source>
        <dbReference type="ARBA" id="ARBA00022884"/>
    </source>
</evidence>
<keyword evidence="6" id="KW-0472">Membrane</keyword>
<dbReference type="GO" id="GO:0003723">
    <property type="term" value="F:RNA binding"/>
    <property type="evidence" value="ECO:0007669"/>
    <property type="project" value="UniProtKB-UniRule"/>
</dbReference>
<dbReference type="InterPro" id="IPR012677">
    <property type="entry name" value="Nucleotide-bd_a/b_plait_sf"/>
</dbReference>
<keyword evidence="3" id="KW-0677">Repeat</keyword>
<comment type="subcellular location">
    <subcellularLocation>
        <location evidence="1">Membrane</location>
        <topology evidence="1">Multi-pass membrane protein</topology>
    </subcellularLocation>
</comment>
<dbReference type="STRING" id="1590841.A0A2R6PAV7"/>
<dbReference type="PROSITE" id="PS50102">
    <property type="entry name" value="RRM"/>
    <property type="match status" value="1"/>
</dbReference>
<organism evidence="9 10">
    <name type="scientific">Actinidia chinensis var. chinensis</name>
    <name type="common">Chinese soft-hair kiwi</name>
    <dbReference type="NCBI Taxonomy" id="1590841"/>
    <lineage>
        <taxon>Eukaryota</taxon>
        <taxon>Viridiplantae</taxon>
        <taxon>Streptophyta</taxon>
        <taxon>Embryophyta</taxon>
        <taxon>Tracheophyta</taxon>
        <taxon>Spermatophyta</taxon>
        <taxon>Magnoliopsida</taxon>
        <taxon>eudicotyledons</taxon>
        <taxon>Gunneridae</taxon>
        <taxon>Pentapetalae</taxon>
        <taxon>asterids</taxon>
        <taxon>Ericales</taxon>
        <taxon>Actinidiaceae</taxon>
        <taxon>Actinidia</taxon>
    </lineage>
</organism>
<dbReference type="Pfam" id="PF11744">
    <property type="entry name" value="ALMT"/>
    <property type="match status" value="1"/>
</dbReference>
<name>A0A2R6PAV7_ACTCC</name>
<dbReference type="InterPro" id="IPR020966">
    <property type="entry name" value="ALMT"/>
</dbReference>
<keyword evidence="10" id="KW-1185">Reference proteome</keyword>